<gene>
    <name evidence="1" type="ORF">BAN_0078800</name>
</gene>
<dbReference type="HOGENOM" id="CLU_1944563_0_0_12"/>
<reference evidence="1 2" key="1">
    <citation type="submission" date="2013-04" db="EMBL/GenBank/DDBJ databases">
        <title>Comparative Genomics of Relapsing Fever Spirochetes.</title>
        <authorList>
            <person name="Schwan T.G."/>
            <person name="Raffel S.J."/>
            <person name="Porcella S.F."/>
            <person name="Martens C.A."/>
            <person name="Bruno D.P."/>
            <person name="Rickefs S.M."/>
            <person name="Barbian K.B."/>
        </authorList>
    </citation>
    <scope>NUCLEOTIDE SEQUENCE [LARGE SCALE GENOMIC DNA]</scope>
    <source>
        <strain evidence="1 2">BA2</strain>
    </source>
</reference>
<proteinExistence type="predicted"/>
<evidence type="ECO:0000313" key="2">
    <source>
        <dbReference type="Proteomes" id="UP000019262"/>
    </source>
</evidence>
<evidence type="ECO:0000313" key="1">
    <source>
        <dbReference type="EMBL" id="AHH08330.1"/>
    </source>
</evidence>
<dbReference type="AlphaFoldDB" id="W5SN64"/>
<organism evidence="1 2">
    <name type="scientific">Borrelia anserina BA2</name>
    <dbReference type="NCBI Taxonomy" id="1313293"/>
    <lineage>
        <taxon>Bacteria</taxon>
        <taxon>Pseudomonadati</taxon>
        <taxon>Spirochaetota</taxon>
        <taxon>Spirochaetia</taxon>
        <taxon>Spirochaetales</taxon>
        <taxon>Borreliaceae</taxon>
        <taxon>Borrelia</taxon>
    </lineage>
</organism>
<dbReference type="eggNOG" id="COG2200">
    <property type="taxonomic scope" value="Bacteria"/>
</dbReference>
<protein>
    <submittedName>
        <fullName evidence="1">Sensory box/ggdef family protein</fullName>
    </submittedName>
</protein>
<dbReference type="PATRIC" id="fig|1313293.3.peg.370"/>
<dbReference type="EMBL" id="CP005829">
    <property type="protein sequence ID" value="AHH08330.1"/>
    <property type="molecule type" value="Genomic_DNA"/>
</dbReference>
<accession>W5SN64</accession>
<name>W5SN64_BORAN</name>
<sequence length="129" mass="15055">MRNSNAIVISEGIINDNDITKIKSIFKISKIVKSRKNISSEYIKQSKIKFAIIYNHKRPIDFSINMANDLKSINNIHSIIINNKPIYKAMYQPNYIEILNNINELNDKHTLIQQKKFTMTIIMLILIFS</sequence>
<dbReference type="Proteomes" id="UP000019262">
    <property type="component" value="Chromosome"/>
</dbReference>